<dbReference type="AlphaFoldDB" id="A0A915HTR3"/>
<sequence length="68" mass="8008">MNKRIYVLHIQNTPESVAWARTNKNGQWEIEKDFTGSGYSFHNFLYINFGKTECLRAGQRVIPMRSEK</sequence>
<dbReference type="Proteomes" id="UP000887565">
    <property type="component" value="Unplaced"/>
</dbReference>
<accession>A0A915HTR3</accession>
<dbReference type="WBParaSite" id="nRc.2.0.1.t05293-RA">
    <property type="protein sequence ID" value="nRc.2.0.1.t05293-RA"/>
    <property type="gene ID" value="nRc.2.0.1.g05293"/>
</dbReference>
<evidence type="ECO:0000313" key="2">
    <source>
        <dbReference type="WBParaSite" id="nRc.2.0.1.t05293-RA"/>
    </source>
</evidence>
<organism evidence="1 2">
    <name type="scientific">Romanomermis culicivorax</name>
    <name type="common">Nematode worm</name>
    <dbReference type="NCBI Taxonomy" id="13658"/>
    <lineage>
        <taxon>Eukaryota</taxon>
        <taxon>Metazoa</taxon>
        <taxon>Ecdysozoa</taxon>
        <taxon>Nematoda</taxon>
        <taxon>Enoplea</taxon>
        <taxon>Dorylaimia</taxon>
        <taxon>Mermithida</taxon>
        <taxon>Mermithoidea</taxon>
        <taxon>Mermithidae</taxon>
        <taxon>Romanomermis</taxon>
    </lineage>
</organism>
<proteinExistence type="predicted"/>
<reference evidence="2" key="1">
    <citation type="submission" date="2022-11" db="UniProtKB">
        <authorList>
            <consortium name="WormBaseParasite"/>
        </authorList>
    </citation>
    <scope>IDENTIFICATION</scope>
</reference>
<evidence type="ECO:0000313" key="1">
    <source>
        <dbReference type="Proteomes" id="UP000887565"/>
    </source>
</evidence>
<protein>
    <submittedName>
        <fullName evidence="2">Uncharacterized protein</fullName>
    </submittedName>
</protein>
<name>A0A915HTR3_ROMCU</name>
<keyword evidence="1" id="KW-1185">Reference proteome</keyword>